<dbReference type="EMBL" id="HBEA01005202">
    <property type="protein sequence ID" value="CAD8254493.1"/>
    <property type="molecule type" value="Transcribed_RNA"/>
</dbReference>
<dbReference type="EMBL" id="HBEA01005201">
    <property type="protein sequence ID" value="CAD8254492.1"/>
    <property type="molecule type" value="Transcribed_RNA"/>
</dbReference>
<organism evidence="2">
    <name type="scientific">Pinguiococcus pyrenoidosus</name>
    <dbReference type="NCBI Taxonomy" id="172671"/>
    <lineage>
        <taxon>Eukaryota</taxon>
        <taxon>Sar</taxon>
        <taxon>Stramenopiles</taxon>
        <taxon>Ochrophyta</taxon>
        <taxon>Pinguiophyceae</taxon>
        <taxon>Pinguiochrysidales</taxon>
        <taxon>Pinguiochrysidaceae</taxon>
        <taxon>Pinguiococcus</taxon>
    </lineage>
</organism>
<keyword evidence="1" id="KW-0812">Transmembrane</keyword>
<evidence type="ECO:0000313" key="2">
    <source>
        <dbReference type="EMBL" id="CAD8254492.1"/>
    </source>
</evidence>
<reference evidence="2" key="1">
    <citation type="submission" date="2021-01" db="EMBL/GenBank/DDBJ databases">
        <authorList>
            <person name="Corre E."/>
            <person name="Pelletier E."/>
            <person name="Niang G."/>
            <person name="Scheremetjew M."/>
            <person name="Finn R."/>
            <person name="Kale V."/>
            <person name="Holt S."/>
            <person name="Cochrane G."/>
            <person name="Meng A."/>
            <person name="Brown T."/>
            <person name="Cohen L."/>
        </authorList>
    </citation>
    <scope>NUCLEOTIDE SEQUENCE</scope>
    <source>
        <strain evidence="2">CCMP2078</strain>
    </source>
</reference>
<evidence type="ECO:0000256" key="1">
    <source>
        <dbReference type="SAM" id="Phobius"/>
    </source>
</evidence>
<sequence>MDVSLNEKTEASKLQEDLANKINDPALLMKLDQMAHFESLSSSRQKAKEISRLLKDIDLNVDMIDMNVELSEEQLRLQKTMRRAGVLIHVLLQADFHAKITWKYKALLAAGLSVALLLFPFGVTLDQPALAFVSLLLFFVVVPIIGVVMFTMALNKRGRAINKMDLTGKVFSIMWDGLPESIPGCAIDQEAAKAKPGPHTEVEVAVDDATSYSALL</sequence>
<proteinExistence type="predicted"/>
<keyword evidence="1" id="KW-1133">Transmembrane helix</keyword>
<accession>A0A6U0U239</accession>
<protein>
    <submittedName>
        <fullName evidence="2">Uncharacterized protein</fullName>
    </submittedName>
</protein>
<evidence type="ECO:0000313" key="3">
    <source>
        <dbReference type="EMBL" id="CAD8254493.1"/>
    </source>
</evidence>
<feature type="transmembrane region" description="Helical" evidence="1">
    <location>
        <begin position="129"/>
        <end position="154"/>
    </location>
</feature>
<dbReference type="AlphaFoldDB" id="A0A6U0U239"/>
<feature type="transmembrane region" description="Helical" evidence="1">
    <location>
        <begin position="106"/>
        <end position="123"/>
    </location>
</feature>
<gene>
    <name evidence="2" type="ORF">PPYR1160_LOCUS3984</name>
    <name evidence="3" type="ORF">PPYR1160_LOCUS3985</name>
</gene>
<keyword evidence="1" id="KW-0472">Membrane</keyword>
<name>A0A6U0U239_9STRA</name>